<organism evidence="2 3">
    <name type="scientific">Pseudomonas veronii 1YdBTEX2</name>
    <dbReference type="NCBI Taxonomy" id="1295141"/>
    <lineage>
        <taxon>Bacteria</taxon>
        <taxon>Pseudomonadati</taxon>
        <taxon>Pseudomonadota</taxon>
        <taxon>Gammaproteobacteria</taxon>
        <taxon>Pseudomonadales</taxon>
        <taxon>Pseudomonadaceae</taxon>
        <taxon>Pseudomonas</taxon>
    </lineage>
</organism>
<protein>
    <submittedName>
        <fullName evidence="2">Hypothetical membrane protein</fullName>
    </submittedName>
</protein>
<evidence type="ECO:0000313" key="2">
    <source>
        <dbReference type="EMBL" id="SBW85128.1"/>
    </source>
</evidence>
<feature type="transmembrane region" description="Helical" evidence="1">
    <location>
        <begin position="56"/>
        <end position="75"/>
    </location>
</feature>
<accession>A0A1D3K9Z5</accession>
<name>A0A1D3K9Z5_PSEVE</name>
<gene>
    <name evidence="2" type="ORF">PVE_P0084</name>
</gene>
<keyword evidence="1" id="KW-1133">Transmembrane helix</keyword>
<dbReference type="AlphaFoldDB" id="A0A1D3K9Z5"/>
<sequence length="109" mass="11594">MILRATSVVMAILAIALLYMGAQLVAAGGSPAYSIIALVLLATAVLLFLKKKSALTLYAVLMWGILIWIVYEVGFDKWQWIPPWRPVRPLGSLAGLALGRSPAVSGAGT</sequence>
<dbReference type="EMBL" id="LT599585">
    <property type="protein sequence ID" value="SBW85128.1"/>
    <property type="molecule type" value="Genomic_DNA"/>
</dbReference>
<keyword evidence="1" id="KW-0812">Transmembrane</keyword>
<keyword evidence="1" id="KW-0472">Membrane</keyword>
<proteinExistence type="predicted"/>
<geneLocation type="plasmid" evidence="3">
    <name>pve_Plasmid</name>
</geneLocation>
<evidence type="ECO:0000256" key="1">
    <source>
        <dbReference type="SAM" id="Phobius"/>
    </source>
</evidence>
<feature type="transmembrane region" description="Helical" evidence="1">
    <location>
        <begin position="32"/>
        <end position="49"/>
    </location>
</feature>
<reference evidence="3" key="1">
    <citation type="submission" date="2016-07" db="EMBL/GenBank/DDBJ databases">
        <authorList>
            <person name="Florea S."/>
            <person name="Webb J.S."/>
            <person name="Jaromczyk J."/>
            <person name="Schardl C.L."/>
        </authorList>
    </citation>
    <scope>NUCLEOTIDE SEQUENCE [LARGE SCALE GENOMIC DNA]</scope>
    <source>
        <strain evidence="3">1YdBTEX2</strain>
        <plasmid evidence="3">Plasmid pve_Plasmid</plasmid>
    </source>
</reference>
<evidence type="ECO:0000313" key="3">
    <source>
        <dbReference type="Proteomes" id="UP000245431"/>
    </source>
</evidence>
<feature type="transmembrane region" description="Helical" evidence="1">
    <location>
        <begin position="7"/>
        <end position="26"/>
    </location>
</feature>
<keyword evidence="2" id="KW-0614">Plasmid</keyword>
<dbReference type="Proteomes" id="UP000245431">
    <property type="component" value="Plasmid PVE_plasmid"/>
</dbReference>